<protein>
    <submittedName>
        <fullName evidence="1">Major capsid protein</fullName>
    </submittedName>
</protein>
<dbReference type="Pfam" id="PF09950">
    <property type="entry name" value="Major_capside"/>
    <property type="match status" value="1"/>
</dbReference>
<gene>
    <name evidence="1" type="ORF">LIET2_gp032</name>
</gene>
<reference evidence="1 2" key="1">
    <citation type="submission" date="2019-01" db="EMBL/GenBank/DDBJ databases">
        <title>Complete genome sequence of Pantoea phage vB_PagM_LIET2.</title>
        <authorList>
            <person name="Truncaite L."/>
            <person name="Simoliuniene M."/>
            <person name="Kazlauskas D."/>
            <person name="Meskys R."/>
            <person name="Simoliunas E."/>
        </authorList>
    </citation>
    <scope>NUCLEOTIDE SEQUENCE [LARGE SCALE GENOMIC DNA]</scope>
</reference>
<name>A0A411AW05_9CAUD</name>
<evidence type="ECO:0000313" key="1">
    <source>
        <dbReference type="EMBL" id="QAX92284.1"/>
    </source>
</evidence>
<proteinExistence type="predicted"/>
<accession>A0A411AW05</accession>
<evidence type="ECO:0000313" key="2">
    <source>
        <dbReference type="Proteomes" id="UP000289486"/>
    </source>
</evidence>
<dbReference type="Proteomes" id="UP000289486">
    <property type="component" value="Segment"/>
</dbReference>
<sequence length="328" mass="35853">MPQLNYDEAEMRYFRDHSEVRLDEAESIFLARELDALRARVFEAEFPGLNALQIFPVQSEAASWQKTFTYGLMSEFGIAKIVSDYADDIPMVGVMGQWETCTIYRIADAYQFSLDEIRAAQALGKNLNGRLALAARRGCDAKINELAFKGDAAYNIVGLFNHPNLTWVSASLSWTAGGSGKTGSAAAFDDLVKAIGIVNTVTKGLHNANRIVIPPSMTTVLTAQLPNTSISYKSFLLQEYPNMAIYTAQELEAGPGGKPCAIVFEYDADSLAIELSQPFEQMPAVWNNFHAKVACSARTAGLIVYKPQTTVIITSLIEGSGNEQNKPA</sequence>
<keyword evidence="2" id="KW-1185">Reference proteome</keyword>
<dbReference type="InterPro" id="IPR020049">
    <property type="entry name" value="Major_capsid-like"/>
</dbReference>
<organism evidence="1 2">
    <name type="scientific">Pantoea phage vB_PagM_LIET2</name>
    <dbReference type="NCBI Taxonomy" id="2508071"/>
    <lineage>
        <taxon>Viruses</taxon>
        <taxon>Duplodnaviria</taxon>
        <taxon>Heunggongvirae</taxon>
        <taxon>Uroviricota</taxon>
        <taxon>Caudoviricetes</taxon>
        <taxon>Lietduovirus</taxon>
        <taxon>Lietduovirus LIET2</taxon>
    </lineage>
</organism>
<dbReference type="PIRSF" id="PIRSF029202">
    <property type="entry name" value="UCP029202"/>
    <property type="match status" value="1"/>
</dbReference>
<dbReference type="EMBL" id="MK388689">
    <property type="protein sequence ID" value="QAX92284.1"/>
    <property type="molecule type" value="Genomic_DNA"/>
</dbReference>